<dbReference type="GO" id="GO:0005886">
    <property type="term" value="C:plasma membrane"/>
    <property type="evidence" value="ECO:0007669"/>
    <property type="project" value="UniProtKB-SubCell"/>
</dbReference>
<sequence>MAERKQFKFGLRKQMAIFITLVALVTYTTSGLFIFVLQPLFFPEWNLVAFIIITLSLGIIWSGILAFFAAGVIINPLRKLEAVALDAANGNITEEVELAKADDEIRSLGVAFNHMLFNLREMVQSIEENFQETNRKVIHISEEAKKASQQAETIAATIDDISKGADTSAVSIMSTAESMEDVTMIAHQVQSKAKASVASSSEMMNELLKSKEVIVSLVQGIESLAEENRASLKSVKRLEENANKIGQIIELVGDIAAQTNLLALNASIEAARAGEHGRGFAVVAEEVRLLADESAKAVQGITGFIQNIQHEVQVVVRQITEQVAAANEGAQKGAKTDVVIADMTKKVHAVVAEVQDITELVDRQMESIEHTSQQTEEVAAIAEETSAGAEEVTTTTHEQALIMENVDSLASDLKDQAEKLKQTITRFRI</sequence>
<organism evidence="10 11">
    <name type="scientific">Peribacillus asahii</name>
    <dbReference type="NCBI Taxonomy" id="228899"/>
    <lineage>
        <taxon>Bacteria</taxon>
        <taxon>Bacillati</taxon>
        <taxon>Bacillota</taxon>
        <taxon>Bacilli</taxon>
        <taxon>Bacillales</taxon>
        <taxon>Bacillaceae</taxon>
        <taxon>Peribacillus</taxon>
    </lineage>
</organism>
<gene>
    <name evidence="10" type="ORF">D1953_03560</name>
</gene>
<dbReference type="PROSITE" id="PS50111">
    <property type="entry name" value="CHEMOTAXIS_TRANSDUC_2"/>
    <property type="match status" value="1"/>
</dbReference>
<dbReference type="SMART" id="SM00304">
    <property type="entry name" value="HAMP"/>
    <property type="match status" value="1"/>
</dbReference>
<evidence type="ECO:0000313" key="11">
    <source>
        <dbReference type="Proteomes" id="UP000266016"/>
    </source>
</evidence>
<dbReference type="InterPro" id="IPR003660">
    <property type="entry name" value="HAMP_dom"/>
</dbReference>
<feature type="transmembrane region" description="Helical" evidence="7">
    <location>
        <begin position="47"/>
        <end position="74"/>
    </location>
</feature>
<dbReference type="SMART" id="SM00283">
    <property type="entry name" value="MA"/>
    <property type="match status" value="1"/>
</dbReference>
<dbReference type="Pfam" id="PF00672">
    <property type="entry name" value="HAMP"/>
    <property type="match status" value="1"/>
</dbReference>
<keyword evidence="3 7" id="KW-0472">Membrane</keyword>
<dbReference type="Pfam" id="PF00015">
    <property type="entry name" value="MCPsignal"/>
    <property type="match status" value="1"/>
</dbReference>
<dbReference type="InterPro" id="IPR004089">
    <property type="entry name" value="MCPsignal_dom"/>
</dbReference>
<evidence type="ECO:0000313" key="10">
    <source>
        <dbReference type="EMBL" id="RID88610.1"/>
    </source>
</evidence>
<feature type="transmembrane region" description="Helical" evidence="7">
    <location>
        <begin position="16"/>
        <end position="41"/>
    </location>
</feature>
<keyword evidence="7" id="KW-0812">Transmembrane</keyword>
<feature type="domain" description="Methyl-accepting transducer" evidence="8">
    <location>
        <begin position="143"/>
        <end position="379"/>
    </location>
</feature>
<evidence type="ECO:0000256" key="5">
    <source>
        <dbReference type="ARBA" id="ARBA00029447"/>
    </source>
</evidence>
<keyword evidence="2" id="KW-1003">Cell membrane</keyword>
<keyword evidence="11" id="KW-1185">Reference proteome</keyword>
<dbReference type="Gene3D" id="1.10.287.950">
    <property type="entry name" value="Methyl-accepting chemotaxis protein"/>
    <property type="match status" value="1"/>
</dbReference>
<feature type="domain" description="HAMP" evidence="9">
    <location>
        <begin position="71"/>
        <end position="124"/>
    </location>
</feature>
<dbReference type="PANTHER" id="PTHR32089">
    <property type="entry name" value="METHYL-ACCEPTING CHEMOTAXIS PROTEIN MCPB"/>
    <property type="match status" value="1"/>
</dbReference>
<comment type="similarity">
    <text evidence="5">Belongs to the methyl-accepting chemotaxis (MCP) protein family.</text>
</comment>
<evidence type="ECO:0000259" key="9">
    <source>
        <dbReference type="PROSITE" id="PS50885"/>
    </source>
</evidence>
<dbReference type="SUPFAM" id="SSF58104">
    <property type="entry name" value="Methyl-accepting chemotaxis protein (MCP) signaling domain"/>
    <property type="match status" value="1"/>
</dbReference>
<evidence type="ECO:0000259" key="8">
    <source>
        <dbReference type="PROSITE" id="PS50111"/>
    </source>
</evidence>
<accession>A0A398BLH0</accession>
<evidence type="ECO:0000256" key="4">
    <source>
        <dbReference type="ARBA" id="ARBA00023224"/>
    </source>
</evidence>
<dbReference type="GO" id="GO:0007165">
    <property type="term" value="P:signal transduction"/>
    <property type="evidence" value="ECO:0007669"/>
    <property type="project" value="UniProtKB-KW"/>
</dbReference>
<evidence type="ECO:0000256" key="3">
    <source>
        <dbReference type="ARBA" id="ARBA00023136"/>
    </source>
</evidence>
<proteinExistence type="inferred from homology"/>
<name>A0A398BLH0_9BACI</name>
<dbReference type="Proteomes" id="UP000266016">
    <property type="component" value="Unassembled WGS sequence"/>
</dbReference>
<comment type="subcellular location">
    <subcellularLocation>
        <location evidence="1">Cell membrane</location>
    </subcellularLocation>
</comment>
<protein>
    <submittedName>
        <fullName evidence="10">Methyl-accepting chemotaxis protein</fullName>
    </submittedName>
</protein>
<dbReference type="RefSeq" id="WP_119115795.1">
    <property type="nucleotide sequence ID" value="NZ_QWVS01000004.1"/>
</dbReference>
<evidence type="ECO:0000256" key="6">
    <source>
        <dbReference type="PROSITE-ProRule" id="PRU00284"/>
    </source>
</evidence>
<evidence type="ECO:0000256" key="2">
    <source>
        <dbReference type="ARBA" id="ARBA00022475"/>
    </source>
</evidence>
<dbReference type="PANTHER" id="PTHR32089:SF112">
    <property type="entry name" value="LYSOZYME-LIKE PROTEIN-RELATED"/>
    <property type="match status" value="1"/>
</dbReference>
<evidence type="ECO:0000256" key="1">
    <source>
        <dbReference type="ARBA" id="ARBA00004236"/>
    </source>
</evidence>
<dbReference type="AlphaFoldDB" id="A0A398BLH0"/>
<reference evidence="10 11" key="1">
    <citation type="submission" date="2018-08" db="EMBL/GenBank/DDBJ databases">
        <title>Bacillus jemisoniae sp. nov., Bacillus chryseoplanitiae sp. nov., Bacillus resnikiae sp. nov., and Bacillus frankliniae sp. nov., isolated from Viking spacecraft and associated surfaces.</title>
        <authorList>
            <person name="Seuylemezian A."/>
            <person name="Vaishampayan P."/>
        </authorList>
    </citation>
    <scope>NUCLEOTIDE SEQUENCE [LARGE SCALE GENOMIC DNA]</scope>
    <source>
        <strain evidence="10 11">MA001</strain>
    </source>
</reference>
<keyword evidence="7" id="KW-1133">Transmembrane helix</keyword>
<comment type="caution">
    <text evidence="10">The sequence shown here is derived from an EMBL/GenBank/DDBJ whole genome shotgun (WGS) entry which is preliminary data.</text>
</comment>
<evidence type="ECO:0000256" key="7">
    <source>
        <dbReference type="SAM" id="Phobius"/>
    </source>
</evidence>
<dbReference type="PROSITE" id="PS50885">
    <property type="entry name" value="HAMP"/>
    <property type="match status" value="1"/>
</dbReference>
<keyword evidence="4 6" id="KW-0807">Transducer</keyword>
<dbReference type="EMBL" id="QWVS01000004">
    <property type="protein sequence ID" value="RID88610.1"/>
    <property type="molecule type" value="Genomic_DNA"/>
</dbReference>
<dbReference type="CDD" id="cd06225">
    <property type="entry name" value="HAMP"/>
    <property type="match status" value="1"/>
</dbReference>